<dbReference type="AlphaFoldDB" id="A0A4Y7U9S7"/>
<evidence type="ECO:0008006" key="3">
    <source>
        <dbReference type="Google" id="ProtNLM"/>
    </source>
</evidence>
<sequence length="467" mass="51714">MKTEFTKTLAIFSLATLNQNENSNNLNAFLMIKSKQKSILVAALLMLNIFCAIGQEKPFNVINLKPDGSQYIKFGMNLQVWGRYSELNPGSKVGTNEVDETYDIVIRRLRLQAMGMLTENIFFHLQLGQNNINFQQNSGPSNAPLSIMDAIGEYHFSDKLHIGGGLTAWGAGTTRYSANSSATQLTLDTPMYQQFINTSSTFGNRNLSIYAKGYLGKFNYRAAITNPYRNNVNNLGVNSTLSTETPRAQYSGILTYSFLDKEAIEDPYHRGTYLGTKKVFNLALGYMTQAKAMWHLKPDATVAYNDMKVLGFDVFYDSPISDKGDAITAYASYNNNDYGKNYIQSVSTPNPAVGDNTLINGSGAGFIGVGTGNIYYAQLGYLFAKSSSETKKGRFQPYVATQIAALDALETPMTMYEIGANYYTTGTFGPKFSLNYQNRAIYDKSLVGKYTQSDRLGTVVLQCQVSF</sequence>
<gene>
    <name evidence="1" type="ORF">D0809_17255</name>
</gene>
<evidence type="ECO:0000313" key="1">
    <source>
        <dbReference type="EMBL" id="TEB43175.1"/>
    </source>
</evidence>
<reference evidence="1 2" key="1">
    <citation type="journal article" date="2018" name="Syst. Appl. Microbiol.">
        <title>Flavobacterium circumlabens sp. nov. and Flavobacterium cupreum sp. nov., two psychrotrophic species isolated from Antarctic environmental samples.</title>
        <authorList>
            <person name="Kralova S."/>
            <person name="Busse H.J."/>
            <person name="Svec P."/>
            <person name="Maslanova I."/>
            <person name="Stankova E."/>
            <person name="Bartak M."/>
            <person name="Sedlacek I."/>
        </authorList>
    </citation>
    <scope>NUCLEOTIDE SEQUENCE [LARGE SCALE GENOMIC DNA]</scope>
    <source>
        <strain evidence="1 2">CCM 8828</strain>
    </source>
</reference>
<dbReference type="EMBL" id="QWDN01000006">
    <property type="protein sequence ID" value="TEB43175.1"/>
    <property type="molecule type" value="Genomic_DNA"/>
</dbReference>
<accession>A0A4Y7U9S7</accession>
<dbReference type="Proteomes" id="UP000298340">
    <property type="component" value="Unassembled WGS sequence"/>
</dbReference>
<organism evidence="1 2">
    <name type="scientific">Flavobacterium circumlabens</name>
    <dbReference type="NCBI Taxonomy" id="2133765"/>
    <lineage>
        <taxon>Bacteria</taxon>
        <taxon>Pseudomonadati</taxon>
        <taxon>Bacteroidota</taxon>
        <taxon>Flavobacteriia</taxon>
        <taxon>Flavobacteriales</taxon>
        <taxon>Flavobacteriaceae</taxon>
        <taxon>Flavobacterium</taxon>
    </lineage>
</organism>
<comment type="caution">
    <text evidence="1">The sequence shown here is derived from an EMBL/GenBank/DDBJ whole genome shotgun (WGS) entry which is preliminary data.</text>
</comment>
<name>A0A4Y7U9S7_9FLAO</name>
<proteinExistence type="predicted"/>
<protein>
    <recommendedName>
        <fullName evidence="3">Porin</fullName>
    </recommendedName>
</protein>
<evidence type="ECO:0000313" key="2">
    <source>
        <dbReference type="Proteomes" id="UP000298340"/>
    </source>
</evidence>